<dbReference type="Proteomes" id="UP000185003">
    <property type="component" value="Unassembled WGS sequence"/>
</dbReference>
<sequence length="1136" mass="127456">MKKTYALLRKGKVLCFIFYLLCLSTFTLAQDVLKKEISIQLKDEPIASALRKISNAYGIKFTYNGQVAGSDIRVNVTGNSTPLKTVLDQSFKGKPLQYTTLNEEILISLDEPRKPAEAAQQRILTGKIYDVSSGLPGATVKVEGTNRGAVTDAEGKFTLQINNDNEVLLFSFIGYIPQRIVVGKRTTLDVKLEPNPANALNEVQIVAFGTQKKESVIGSITTINPKELKVPSSNLTTALAGRLAGVIAYQRSGEPGADNADFFVRGITTFGNNTRPLILIDGIELTTTDLARLQPDDIASFSIMKDATATALYGARGANGVILVTTKQGVAGKAKISLRLENSISAPTDNIELADPVTFMKQHNEAVLTRDPLGTLPYTEEKIANTAEGKNSLVYPANDWREMLFKKYTMNQRVNLNVSGGGNVARYYVAGSYSKDNGILKVDNRNNFNNNIDLKNYSLRANVNINVTKTTELIVRLSGNFDDYTGPIDGGAWMYRKVMAANPVLFPAYFPQDEQHRHVKHIMFGNYGENGEYLNPYADMVKGYRDQSRSQMLAQFEVKQDLGDLIKGLSFRTMVNTNRTSSFDVSRFYNPFWYRVSGYDQLTDKYSISKINDDGTEYLGYNEGNKILNSTFYMESMLNYTRDFKKHGVSGLLVFITRQSLNANAGDLQQSLPSRNVGLSGRFTYAYDNRYFAEFNFGYNGSERFYKTNRFGFFPSGGVAWAISNEPFFEPLKGTVTNLRLRYSYGLVGNDQIGSAQDRFFYLSNVNMNDGNRGARFGRDLAEFKNGVGISRYSNEQISWERAKKQNIALELNLYSKLNFVAEYYNEYRDDILMTRASIPNTMGLSAPIKANLGEASGNGVDLSLDYRESWSKDFWMSLRGNFTYAKSKYRVYEEPQYAERWRYRVGTPLNQQFGFIAEKLFTDDKEAENSPRQEFGAAYGGGDIKYLDVNGDGRITNADQVPLGFPLVPEIIYGAGFSLGYKQWDVSAFFQGAGNQSFWIDPVATAPFKRDGDVGGNNNTQLLKAYADSHWSEENRNVYAIWPRLSPTVNANNVQPSTWFMRDGSFVRLKQVEIGYSLPASFQRRLHTNQFRFYVNGTNLLLFSKFKLWDVEMAGNGLGYPVQRVFNIGANIVFN</sequence>
<keyword evidence="2" id="KW-0732">Signal</keyword>
<evidence type="ECO:0000256" key="1">
    <source>
        <dbReference type="PROSITE-ProRule" id="PRU01360"/>
    </source>
</evidence>
<dbReference type="InterPro" id="IPR008969">
    <property type="entry name" value="CarboxyPept-like_regulatory"/>
</dbReference>
<dbReference type="Gene3D" id="2.60.40.1120">
    <property type="entry name" value="Carboxypeptidase-like, regulatory domain"/>
    <property type="match status" value="1"/>
</dbReference>
<dbReference type="STRING" id="536979.SAMN04488055_2019"/>
<dbReference type="SUPFAM" id="SSF49464">
    <property type="entry name" value="Carboxypeptidase regulatory domain-like"/>
    <property type="match status" value="1"/>
</dbReference>
<keyword evidence="1" id="KW-0998">Cell outer membrane</keyword>
<organism evidence="4 5">
    <name type="scientific">Chitinophaga niabensis</name>
    <dbReference type="NCBI Taxonomy" id="536979"/>
    <lineage>
        <taxon>Bacteria</taxon>
        <taxon>Pseudomonadati</taxon>
        <taxon>Bacteroidota</taxon>
        <taxon>Chitinophagia</taxon>
        <taxon>Chitinophagales</taxon>
        <taxon>Chitinophagaceae</taxon>
        <taxon>Chitinophaga</taxon>
    </lineage>
</organism>
<gene>
    <name evidence="4" type="ORF">SAMN04488055_2019</name>
</gene>
<dbReference type="PROSITE" id="PS52016">
    <property type="entry name" value="TONB_DEPENDENT_REC_3"/>
    <property type="match status" value="1"/>
</dbReference>
<proteinExistence type="inferred from homology"/>
<feature type="signal peptide" evidence="2">
    <location>
        <begin position="1"/>
        <end position="29"/>
    </location>
</feature>
<dbReference type="Gene3D" id="2.170.130.10">
    <property type="entry name" value="TonB-dependent receptor, plug domain"/>
    <property type="match status" value="1"/>
</dbReference>
<dbReference type="NCBIfam" id="TIGR04056">
    <property type="entry name" value="OMP_RagA_SusC"/>
    <property type="match status" value="1"/>
</dbReference>
<dbReference type="RefSeq" id="WP_084185492.1">
    <property type="nucleotide sequence ID" value="NZ_FSRA01000001.1"/>
</dbReference>
<keyword evidence="1" id="KW-1134">Transmembrane beta strand</keyword>
<dbReference type="Pfam" id="PF07715">
    <property type="entry name" value="Plug"/>
    <property type="match status" value="1"/>
</dbReference>
<comment type="similarity">
    <text evidence="1">Belongs to the TonB-dependent receptor family.</text>
</comment>
<evidence type="ECO:0000313" key="5">
    <source>
        <dbReference type="Proteomes" id="UP000185003"/>
    </source>
</evidence>
<reference evidence="4 5" key="1">
    <citation type="submission" date="2016-11" db="EMBL/GenBank/DDBJ databases">
        <authorList>
            <person name="Jaros S."/>
            <person name="Januszkiewicz K."/>
            <person name="Wedrychowicz H."/>
        </authorList>
    </citation>
    <scope>NUCLEOTIDE SEQUENCE [LARGE SCALE GENOMIC DNA]</scope>
    <source>
        <strain evidence="4 5">DSM 24787</strain>
    </source>
</reference>
<dbReference type="InterPro" id="IPR023996">
    <property type="entry name" value="TonB-dep_OMP_SusC/RagA"/>
</dbReference>
<feature type="chain" id="PRO_5012116557" evidence="2">
    <location>
        <begin position="30"/>
        <end position="1136"/>
    </location>
</feature>
<feature type="domain" description="TonB-dependent receptor plug" evidence="3">
    <location>
        <begin position="213"/>
        <end position="321"/>
    </location>
</feature>
<dbReference type="InterPro" id="IPR037066">
    <property type="entry name" value="Plug_dom_sf"/>
</dbReference>
<protein>
    <submittedName>
        <fullName evidence="4">TonB-linked outer membrane protein, SusC/RagA family</fullName>
    </submittedName>
</protein>
<dbReference type="InterPro" id="IPR023997">
    <property type="entry name" value="TonB-dep_OMP_SusC/RagA_CS"/>
</dbReference>
<keyword evidence="1" id="KW-0472">Membrane</keyword>
<dbReference type="NCBIfam" id="TIGR04057">
    <property type="entry name" value="SusC_RagA_signa"/>
    <property type="match status" value="1"/>
</dbReference>
<evidence type="ECO:0000313" key="4">
    <source>
        <dbReference type="EMBL" id="SIN90329.1"/>
    </source>
</evidence>
<dbReference type="InterPro" id="IPR039426">
    <property type="entry name" value="TonB-dep_rcpt-like"/>
</dbReference>
<evidence type="ECO:0000259" key="3">
    <source>
        <dbReference type="Pfam" id="PF07715"/>
    </source>
</evidence>
<keyword evidence="5" id="KW-1185">Reference proteome</keyword>
<dbReference type="OrthoDB" id="721000at2"/>
<dbReference type="FunFam" id="2.170.130.10:FF:000003">
    <property type="entry name" value="SusC/RagA family TonB-linked outer membrane protein"/>
    <property type="match status" value="1"/>
</dbReference>
<dbReference type="InterPro" id="IPR012910">
    <property type="entry name" value="Plug_dom"/>
</dbReference>
<name>A0A1N6F509_9BACT</name>
<evidence type="ECO:0000256" key="2">
    <source>
        <dbReference type="SAM" id="SignalP"/>
    </source>
</evidence>
<dbReference type="GO" id="GO:0009279">
    <property type="term" value="C:cell outer membrane"/>
    <property type="evidence" value="ECO:0007669"/>
    <property type="project" value="UniProtKB-SubCell"/>
</dbReference>
<dbReference type="SUPFAM" id="SSF56935">
    <property type="entry name" value="Porins"/>
    <property type="match status" value="1"/>
</dbReference>
<accession>A0A1N6F509</accession>
<keyword evidence="1" id="KW-0812">Transmembrane</keyword>
<dbReference type="EMBL" id="FSRA01000001">
    <property type="protein sequence ID" value="SIN90329.1"/>
    <property type="molecule type" value="Genomic_DNA"/>
</dbReference>
<dbReference type="AlphaFoldDB" id="A0A1N6F509"/>
<dbReference type="Pfam" id="PF13715">
    <property type="entry name" value="CarbopepD_reg_2"/>
    <property type="match status" value="1"/>
</dbReference>
<keyword evidence="1" id="KW-0813">Transport</keyword>
<comment type="subcellular location">
    <subcellularLocation>
        <location evidence="1">Cell outer membrane</location>
        <topology evidence="1">Multi-pass membrane protein</topology>
    </subcellularLocation>
</comment>